<comment type="caution">
    <text evidence="1">The sequence shown here is derived from an EMBL/GenBank/DDBJ whole genome shotgun (WGS) entry which is preliminary data.</text>
</comment>
<protein>
    <submittedName>
        <fullName evidence="1">Uncharacterized protein</fullName>
    </submittedName>
</protein>
<evidence type="ECO:0000313" key="1">
    <source>
        <dbReference type="EMBL" id="CAK7928469.1"/>
    </source>
</evidence>
<dbReference type="Proteomes" id="UP001162060">
    <property type="component" value="Unassembled WGS sequence"/>
</dbReference>
<gene>
    <name evidence="1" type="ORF">PM001_LOCUS13619</name>
</gene>
<dbReference type="EMBL" id="CAKLBY020000124">
    <property type="protein sequence ID" value="CAK7928469.1"/>
    <property type="molecule type" value="Genomic_DNA"/>
</dbReference>
<evidence type="ECO:0000313" key="2">
    <source>
        <dbReference type="Proteomes" id="UP001162060"/>
    </source>
</evidence>
<accession>A0AAV1U5Q3</accession>
<dbReference type="AlphaFoldDB" id="A0AAV1U5Q3"/>
<sequence length="75" mass="8199">MIRVLPTVVCFKDGVAFPTRVIGFDGLMNNDDNAEVLKIGCPMNRHAPFGDNFPTAALARKLVEIGAIREHSDSE</sequence>
<organism evidence="1 2">
    <name type="scientific">Peronospora matthiolae</name>
    <dbReference type="NCBI Taxonomy" id="2874970"/>
    <lineage>
        <taxon>Eukaryota</taxon>
        <taxon>Sar</taxon>
        <taxon>Stramenopiles</taxon>
        <taxon>Oomycota</taxon>
        <taxon>Peronosporomycetes</taxon>
        <taxon>Peronosporales</taxon>
        <taxon>Peronosporaceae</taxon>
        <taxon>Peronospora</taxon>
    </lineage>
</organism>
<proteinExistence type="predicted"/>
<name>A0AAV1U5Q3_9STRA</name>
<reference evidence="1" key="1">
    <citation type="submission" date="2024-01" db="EMBL/GenBank/DDBJ databases">
        <authorList>
            <person name="Webb A."/>
        </authorList>
    </citation>
    <scope>NUCLEOTIDE SEQUENCE</scope>
    <source>
        <strain evidence="1">Pm1</strain>
    </source>
</reference>